<accession>A0AAD7SEB4</accession>
<organism evidence="1 2">
    <name type="scientific">Aldrovandia affinis</name>
    <dbReference type="NCBI Taxonomy" id="143900"/>
    <lineage>
        <taxon>Eukaryota</taxon>
        <taxon>Metazoa</taxon>
        <taxon>Chordata</taxon>
        <taxon>Craniata</taxon>
        <taxon>Vertebrata</taxon>
        <taxon>Euteleostomi</taxon>
        <taxon>Actinopterygii</taxon>
        <taxon>Neopterygii</taxon>
        <taxon>Teleostei</taxon>
        <taxon>Notacanthiformes</taxon>
        <taxon>Halosauridae</taxon>
        <taxon>Aldrovandia</taxon>
    </lineage>
</organism>
<proteinExistence type="predicted"/>
<gene>
    <name evidence="1" type="ORF">AAFF_G00392690</name>
</gene>
<protein>
    <submittedName>
        <fullName evidence="1">Uncharacterized protein</fullName>
    </submittedName>
</protein>
<name>A0AAD7SEB4_9TELE</name>
<evidence type="ECO:0000313" key="1">
    <source>
        <dbReference type="EMBL" id="KAJ8400915.1"/>
    </source>
</evidence>
<sequence length="163" mass="17627">MHTSQCHADHQLPAQRSCSQFLPTPLKCSALQLNPNSLRPQLPYSGRLSHHVLPDGYVALNNSINDHLQFCISHLLFQPLNKIGSWGDLGQDGAKAFNTGDIVQNKLASRVKSNKGWGVAESLLQGVEGPLLVWSPVTGIGFLKESVKRGSNGCKASHEAPVV</sequence>
<dbReference type="Proteomes" id="UP001221898">
    <property type="component" value="Unassembled WGS sequence"/>
</dbReference>
<keyword evidence="2" id="KW-1185">Reference proteome</keyword>
<dbReference type="EMBL" id="JAINUG010000074">
    <property type="protein sequence ID" value="KAJ8400915.1"/>
    <property type="molecule type" value="Genomic_DNA"/>
</dbReference>
<evidence type="ECO:0000313" key="2">
    <source>
        <dbReference type="Proteomes" id="UP001221898"/>
    </source>
</evidence>
<reference evidence="1" key="1">
    <citation type="journal article" date="2023" name="Science">
        <title>Genome structures resolve the early diversification of teleost fishes.</title>
        <authorList>
            <person name="Parey E."/>
            <person name="Louis A."/>
            <person name="Montfort J."/>
            <person name="Bouchez O."/>
            <person name="Roques C."/>
            <person name="Iampietro C."/>
            <person name="Lluch J."/>
            <person name="Castinel A."/>
            <person name="Donnadieu C."/>
            <person name="Desvignes T."/>
            <person name="Floi Bucao C."/>
            <person name="Jouanno E."/>
            <person name="Wen M."/>
            <person name="Mejri S."/>
            <person name="Dirks R."/>
            <person name="Jansen H."/>
            <person name="Henkel C."/>
            <person name="Chen W.J."/>
            <person name="Zahm M."/>
            <person name="Cabau C."/>
            <person name="Klopp C."/>
            <person name="Thompson A.W."/>
            <person name="Robinson-Rechavi M."/>
            <person name="Braasch I."/>
            <person name="Lecointre G."/>
            <person name="Bobe J."/>
            <person name="Postlethwait J.H."/>
            <person name="Berthelot C."/>
            <person name="Roest Crollius H."/>
            <person name="Guiguen Y."/>
        </authorList>
    </citation>
    <scope>NUCLEOTIDE SEQUENCE</scope>
    <source>
        <strain evidence="1">NC1722</strain>
    </source>
</reference>
<comment type="caution">
    <text evidence="1">The sequence shown here is derived from an EMBL/GenBank/DDBJ whole genome shotgun (WGS) entry which is preliminary data.</text>
</comment>
<dbReference type="AlphaFoldDB" id="A0AAD7SEB4"/>